<feature type="binding site" evidence="10">
    <location>
        <begin position="786"/>
        <end position="791"/>
    </location>
    <ligand>
        <name>ATP</name>
        <dbReference type="ChEBI" id="CHEBI:30616"/>
    </ligand>
</feature>
<feature type="binding site" evidence="10">
    <location>
        <position position="142"/>
    </location>
    <ligand>
        <name>ATP</name>
        <dbReference type="ChEBI" id="CHEBI:30616"/>
    </ligand>
</feature>
<evidence type="ECO:0000256" key="3">
    <source>
        <dbReference type="ARBA" id="ARBA00022763"/>
    </source>
</evidence>
<feature type="binding site" evidence="10">
    <location>
        <position position="12"/>
    </location>
    <ligand>
        <name>ATP</name>
        <dbReference type="ChEBI" id="CHEBI:30616"/>
    </ligand>
</feature>
<dbReference type="KEGG" id="mzi:HWN40_13440"/>
<keyword evidence="3 10" id="KW-0227">DNA damage</keyword>
<dbReference type="GO" id="GO:0016887">
    <property type="term" value="F:ATP hydrolysis activity"/>
    <property type="evidence" value="ECO:0007669"/>
    <property type="project" value="UniProtKB-UniRule"/>
</dbReference>
<dbReference type="Gene3D" id="3.40.50.300">
    <property type="entry name" value="P-loop containing nucleotide triphosphate hydrolases"/>
    <property type="match status" value="2"/>
</dbReference>
<evidence type="ECO:0000256" key="11">
    <source>
        <dbReference type="PROSITE-ProRule" id="PRU00471"/>
    </source>
</evidence>
<dbReference type="OrthoDB" id="25344at2157"/>
<evidence type="ECO:0000256" key="9">
    <source>
        <dbReference type="ARBA" id="ARBA00049666"/>
    </source>
</evidence>
<comment type="similarity">
    <text evidence="9">Belongs to the Sph1/Sph2 family.</text>
</comment>
<dbReference type="SUPFAM" id="SSF52540">
    <property type="entry name" value="P-loop containing nucleoside triphosphate hydrolases"/>
    <property type="match status" value="1"/>
</dbReference>
<dbReference type="PROSITE" id="PS51131">
    <property type="entry name" value="ZN_HOOK"/>
    <property type="match status" value="1"/>
</dbReference>
<comment type="domain">
    <text evidence="10">The two conserved Cys that bind zinc constitute the zinc-hook, which separates the large intramolecular coiled coil regions. The 2 Cys residues coordinate one molecule of zinc with the help of the 2 Cys residues of the zinc-hook of another Rad50 molecule, thereby forming a V-shaped homodimer.</text>
</comment>
<feature type="binding site" evidence="10 11">
    <location>
        <position position="462"/>
    </location>
    <ligand>
        <name>Zn(2+)</name>
        <dbReference type="ChEBI" id="CHEBI:29105"/>
    </ligand>
</feature>
<accession>A0A7D5ICZ2</accession>
<evidence type="ECO:0000256" key="10">
    <source>
        <dbReference type="HAMAP-Rule" id="MF_00449"/>
    </source>
</evidence>
<dbReference type="Proteomes" id="UP000509594">
    <property type="component" value="Chromosome"/>
</dbReference>
<dbReference type="RefSeq" id="WP_176966203.1">
    <property type="nucleotide sequence ID" value="NZ_CP058215.1"/>
</dbReference>
<evidence type="ECO:0000256" key="1">
    <source>
        <dbReference type="ARBA" id="ARBA00022723"/>
    </source>
</evidence>
<keyword evidence="7 10" id="KW-0175">Coiled coil</keyword>
<comment type="similarity">
    <text evidence="10">Belongs to the SMC family. RAD50 subfamily.</text>
</comment>
<dbReference type="SUPFAM" id="SSF57997">
    <property type="entry name" value="Tropomyosin"/>
    <property type="match status" value="1"/>
</dbReference>
<keyword evidence="2 10" id="KW-0547">Nucleotide-binding</keyword>
<dbReference type="HAMAP" id="MF_00449">
    <property type="entry name" value="RAD50"/>
    <property type="match status" value="1"/>
</dbReference>
<evidence type="ECO:0000256" key="5">
    <source>
        <dbReference type="ARBA" id="ARBA00022833"/>
    </source>
</evidence>
<feature type="coiled-coil region" evidence="10">
    <location>
        <begin position="653"/>
        <end position="711"/>
    </location>
</feature>
<keyword evidence="8 10" id="KW-0234">DNA repair</keyword>
<feature type="coiled-coil region" evidence="10">
    <location>
        <begin position="482"/>
        <end position="585"/>
    </location>
</feature>
<dbReference type="AlphaFoldDB" id="A0A7D5ICZ2"/>
<feature type="coiled-coil region" evidence="10">
    <location>
        <begin position="279"/>
        <end position="313"/>
    </location>
</feature>
<evidence type="ECO:0000256" key="8">
    <source>
        <dbReference type="ARBA" id="ARBA00023204"/>
    </source>
</evidence>
<dbReference type="PANTHER" id="PTHR32114:SF2">
    <property type="entry name" value="ABC TRANSPORTER ABCH.3"/>
    <property type="match status" value="1"/>
</dbReference>
<evidence type="ECO:0000313" key="14">
    <source>
        <dbReference type="EMBL" id="QLC51149.1"/>
    </source>
</evidence>
<evidence type="ECO:0000256" key="12">
    <source>
        <dbReference type="SAM" id="MobiDB-lite"/>
    </source>
</evidence>
<proteinExistence type="inferred from homology"/>
<dbReference type="PANTHER" id="PTHR32114">
    <property type="entry name" value="ABC TRANSPORTER ABCH.3"/>
    <property type="match status" value="1"/>
</dbReference>
<keyword evidence="4 10" id="KW-0378">Hydrolase</keyword>
<sequence>MMIKRLKIQNIRSYESLDLSFDEGVTVVSGVNGSGKSSLLEACFTCLFGSKTLDRDFVLSDIIRKGATRASIMLEFEQSGHDYSIEQTFRNDPEKGRASNTSAVLKKDGEIIFDQASRTYEAIRSLLNMDEEAYRNCVYIRQGEIDVLINSKPKDRQKMIDDLLRLGKLEDYRERASSARIGVGRHQRDAQRRIKEVTAEVEGIEDSKPAERLAKLRSRSKELEDSISSLNEKRDRALSLKDETSKRIAGYRELADKRASVLEQIKELGGKKTKAYAQIESLSRDIDSRKETIEKTEAKISEMRSKLSAEDADIEAVISDIEDKERSMRDKLSGINRDKAVIEKEMSVMSSSLDENSKQSELLEKAGKQAEEKMTSTEDEIKKMQKMISDSGEKRSDVLSRIESMSLTLEKLENIEDIFDLVNDQLKNLHGQEREISVKIADLEEKIKKSGELLDKGKCPTCSQDLHGSAIEENTRADSLKVKEFTEKLSELKKKQETLESKLGRVKDARVYRTQVEDLDKEIKSLNERISDHKKLLEEYQTGMEDREKQKKELLTQKSSLEESMKELKTKLSQMQESMLTAQKEHKDLLGLLEIAKEVRKSTLEVEKSVSDMNKMEERITGVREMISLFDGQIAEKKADATELNKQMGDLDIDELESKLKNYEIALKNITTEIGKLTTEREGVTKQAGMVESELKRLDELKKLLDVLGNRAEYLNAVYEDAEGLEAMYMRVRAELRSNNIGLLDSLINEIFAFMYSNNAYSHIRLDHEYNLTVFEKDGTPLEPKLLSGGERAIFNLVLRCAIYRLLSMGMSGEGSGLPPLIMDEPTVFLDRGHVQQLIKLIDMMRDIGVGQILVVSHDESLIDSADNVFTVEKDPISNSSTIYAK</sequence>
<protein>
    <recommendedName>
        <fullName evidence="10">DNA double-strand break repair Rad50 ATPase</fullName>
    </recommendedName>
</protein>
<keyword evidence="1 10" id="KW-0479">Metal-binding</keyword>
<dbReference type="InterPro" id="IPR038729">
    <property type="entry name" value="Rad50/SbcC_AAA"/>
</dbReference>
<dbReference type="EMBL" id="CP058215">
    <property type="protein sequence ID" value="QLC51149.1"/>
    <property type="molecule type" value="Genomic_DNA"/>
</dbReference>
<reference evidence="14 15" key="1">
    <citation type="submission" date="2020-06" db="EMBL/GenBank/DDBJ databases">
        <title>Methanolobus halotolerans sp. nov., isolated from a saline lake Tus in Siberia.</title>
        <authorList>
            <person name="Shen Y."/>
            <person name="Chen S.-C."/>
            <person name="Lai M.-C."/>
            <person name="Huang H.-H."/>
            <person name="Chiu H.-H."/>
            <person name="Tang S.-L."/>
            <person name="Rogozin D.Y."/>
            <person name="Degermendzhy A.G."/>
        </authorList>
    </citation>
    <scope>NUCLEOTIDE SEQUENCE [LARGE SCALE GENOMIC DNA]</scope>
    <source>
        <strain evidence="14 15">DSM 21339</strain>
    </source>
</reference>
<name>A0A7D5ICZ2_9EURY</name>
<evidence type="ECO:0000256" key="4">
    <source>
        <dbReference type="ARBA" id="ARBA00022801"/>
    </source>
</evidence>
<evidence type="ECO:0000256" key="6">
    <source>
        <dbReference type="ARBA" id="ARBA00022840"/>
    </source>
</evidence>
<dbReference type="GeneID" id="55822697"/>
<feature type="compositionally biased region" description="Basic and acidic residues" evidence="12">
    <location>
        <begin position="355"/>
        <end position="376"/>
    </location>
</feature>
<dbReference type="GO" id="GO:0006302">
    <property type="term" value="P:double-strand break repair"/>
    <property type="evidence" value="ECO:0007669"/>
    <property type="project" value="UniProtKB-UniRule"/>
</dbReference>
<comment type="function">
    <text evidence="10">Part of the Rad50/Mre11 complex, which is involved in the early steps of DNA double-strand break (DSB) repair. The complex may facilitate opening of the processed DNA ends to aid in the recruitment of HerA and NurA. Rad50 controls the balance between DNA end bridging and DNA resection via ATP-dependent structural rearrangements of the Rad50/Mre11 complex.</text>
</comment>
<dbReference type="InterPro" id="IPR022982">
    <property type="entry name" value="Rad50_ATPase_archaeal"/>
</dbReference>
<gene>
    <name evidence="10" type="primary">rad50</name>
    <name evidence="14" type="ORF">HWN40_13440</name>
</gene>
<dbReference type="InterPro" id="IPR013134">
    <property type="entry name" value="Zn_hook_RAD50"/>
</dbReference>
<dbReference type="Pfam" id="PF13476">
    <property type="entry name" value="AAA_23"/>
    <property type="match status" value="1"/>
</dbReference>
<dbReference type="GO" id="GO:0005524">
    <property type="term" value="F:ATP binding"/>
    <property type="evidence" value="ECO:0007669"/>
    <property type="project" value="UniProtKB-UniRule"/>
</dbReference>
<organism evidence="14 15">
    <name type="scientific">Methanolobus zinderi</name>
    <dbReference type="NCBI Taxonomy" id="536044"/>
    <lineage>
        <taxon>Archaea</taxon>
        <taxon>Methanobacteriati</taxon>
        <taxon>Methanobacteriota</taxon>
        <taxon>Stenosarchaea group</taxon>
        <taxon>Methanomicrobia</taxon>
        <taxon>Methanosarcinales</taxon>
        <taxon>Methanosarcinaceae</taxon>
        <taxon>Methanolobus</taxon>
    </lineage>
</organism>
<keyword evidence="6 10" id="KW-0067">ATP-binding</keyword>
<evidence type="ECO:0000259" key="13">
    <source>
        <dbReference type="PROSITE" id="PS51131"/>
    </source>
</evidence>
<comment type="cofactor">
    <cofactor evidence="10">
        <name>Zn(2+)</name>
        <dbReference type="ChEBI" id="CHEBI:29105"/>
    </cofactor>
    <text evidence="10">Binds 1 zinc ion per homodimer.</text>
</comment>
<keyword evidence="15" id="KW-1185">Reference proteome</keyword>
<feature type="binding site" evidence="10">
    <location>
        <begin position="32"/>
        <end position="38"/>
    </location>
    <ligand>
        <name>ATP</name>
        <dbReference type="ChEBI" id="CHEBI:30616"/>
    </ligand>
</feature>
<feature type="region of interest" description="Disordered" evidence="12">
    <location>
        <begin position="349"/>
        <end position="376"/>
    </location>
</feature>
<evidence type="ECO:0000256" key="2">
    <source>
        <dbReference type="ARBA" id="ARBA00022741"/>
    </source>
</evidence>
<evidence type="ECO:0000313" key="15">
    <source>
        <dbReference type="Proteomes" id="UP000509594"/>
    </source>
</evidence>
<dbReference type="GO" id="GO:0008270">
    <property type="term" value="F:zinc ion binding"/>
    <property type="evidence" value="ECO:0007669"/>
    <property type="project" value="UniProtKB-UniRule"/>
</dbReference>
<keyword evidence="5 10" id="KW-0862">Zinc</keyword>
<evidence type="ECO:0000256" key="7">
    <source>
        <dbReference type="ARBA" id="ARBA00023054"/>
    </source>
</evidence>
<feature type="domain" description="Zinc-hook" evidence="13">
    <location>
        <begin position="412"/>
        <end position="511"/>
    </location>
</feature>
<comment type="subunit">
    <text evidence="10">Homodimer. Forms a heterotetramer composed of two Mre11 subunits and two Rad50 subunits.</text>
</comment>
<feature type="coiled-coil region" evidence="10">
    <location>
        <begin position="187"/>
        <end position="240"/>
    </location>
</feature>
<feature type="binding site" evidence="10 11">
    <location>
        <position position="459"/>
    </location>
    <ligand>
        <name>Zn(2+)</name>
        <dbReference type="ChEBI" id="CHEBI:29105"/>
    </ligand>
</feature>
<dbReference type="InterPro" id="IPR027417">
    <property type="entry name" value="P-loop_NTPase"/>
</dbReference>